<dbReference type="SUPFAM" id="SSF52540">
    <property type="entry name" value="P-loop containing nucleoside triphosphate hydrolases"/>
    <property type="match status" value="1"/>
</dbReference>
<evidence type="ECO:0000259" key="2">
    <source>
        <dbReference type="Pfam" id="PF05970"/>
    </source>
</evidence>
<comment type="caution">
    <text evidence="4">The sequence shown here is derived from an EMBL/GenBank/DDBJ whole genome shotgun (WGS) entry which is preliminary data.</text>
</comment>
<dbReference type="PANTHER" id="PTHR47642">
    <property type="entry name" value="ATP-DEPENDENT DNA HELICASE"/>
    <property type="match status" value="1"/>
</dbReference>
<dbReference type="GO" id="GO:0005524">
    <property type="term" value="F:ATP binding"/>
    <property type="evidence" value="ECO:0007669"/>
    <property type="project" value="UniProtKB-KW"/>
</dbReference>
<evidence type="ECO:0000313" key="4">
    <source>
        <dbReference type="EMBL" id="CAK5283390.1"/>
    </source>
</evidence>
<evidence type="ECO:0000313" key="5">
    <source>
        <dbReference type="Proteomes" id="UP001295794"/>
    </source>
</evidence>
<dbReference type="GO" id="GO:0043139">
    <property type="term" value="F:5'-3' DNA helicase activity"/>
    <property type="evidence" value="ECO:0007669"/>
    <property type="project" value="UniProtKB-EC"/>
</dbReference>
<keyword evidence="1" id="KW-0067">ATP-binding</keyword>
<name>A0AAD2Q779_9AGAR</name>
<dbReference type="GO" id="GO:0016787">
    <property type="term" value="F:hydrolase activity"/>
    <property type="evidence" value="ECO:0007669"/>
    <property type="project" value="UniProtKB-KW"/>
</dbReference>
<organism evidence="4 5">
    <name type="scientific">Mycena citricolor</name>
    <dbReference type="NCBI Taxonomy" id="2018698"/>
    <lineage>
        <taxon>Eukaryota</taxon>
        <taxon>Fungi</taxon>
        <taxon>Dikarya</taxon>
        <taxon>Basidiomycota</taxon>
        <taxon>Agaricomycotina</taxon>
        <taxon>Agaricomycetes</taxon>
        <taxon>Agaricomycetidae</taxon>
        <taxon>Agaricales</taxon>
        <taxon>Marasmiineae</taxon>
        <taxon>Mycenaceae</taxon>
        <taxon>Mycena</taxon>
    </lineage>
</organism>
<sequence>MSARIQMRRKDFEKDAWILSAITQQALEKAKIEEDQKQRISDPAVCLLRQHVHSAVGRVQGSNESCTILRSQLWSTTLYTGPWNLWITINPSGIHDPIAQVFAGEHIDLNNFISTAGPDVNQRGQNIAADPYTATKFFHFTIRTILEMLFGIKTLGFRVRSEMGIFGQLAAYFGMVEGQNRASLHFHLIAALRWAPNADKMQELLQREDFREKIWAYIRVNMCAYLPGLDLAEGVKDIAVEKEIAYNRPPNPDVPAYWEQVQDFERCLARTEQVHTCNIWRCLVVTKSGHLRCKRRAPFPCSTDDYVFPNGDWGPKRLYEYINGWNPALLVNVRCNNNSKFLTHGDDTKKITLYILGYATKPQLRNHNTSAILAKGYAYHTAMAALPDEQIKDLRDRQRLLLFWLVHAINWEQELGAPMVISYLMGWGDCYKLHNYVPIYWTSFAATLRKAFPSLHQHKGLTDAFAEPTRELHIQSASAQTKGLKRPDETWEEAFQHFAQLGPERNRDILTNIQFYHSCQSAVLASKDDEIDEDILGLASSSMTKPSGGDKETTVAPGITEDDISALQACRFSQREADHGDMAIEIARLVRLFNDKDGPWAIRTAGHRVAPASGDDLINVIQWKKQMDYLAQMQNTILGPSDEGEDTATVAVEGLDQTETVEMITSDMLPNGETTKSSQMFDVDSCDEETTGEEVIMLQPDQQRAYDIIMWHLGRVLAGHDVPPLRMLIHVEGGTGKSKVITKVTRSFQNHGVHQWLVKAAYTEVAASLIDGKTTHTIGAMGLRGGKISDANKAKLQTFWRERKYLIIDEILMISKQFLAQLSHNIGMRKASATDKSFGVFIPKSGLSHIYN</sequence>
<evidence type="ECO:0000256" key="1">
    <source>
        <dbReference type="RuleBase" id="RU363044"/>
    </source>
</evidence>
<keyword evidence="5" id="KW-1185">Reference proteome</keyword>
<dbReference type="GO" id="GO:0006310">
    <property type="term" value="P:DNA recombination"/>
    <property type="evidence" value="ECO:0007669"/>
    <property type="project" value="UniProtKB-KW"/>
</dbReference>
<dbReference type="Proteomes" id="UP001295794">
    <property type="component" value="Unassembled WGS sequence"/>
</dbReference>
<keyword evidence="1" id="KW-0227">DNA damage</keyword>
<keyword evidence="1" id="KW-0233">DNA recombination</keyword>
<dbReference type="Gene3D" id="3.40.50.300">
    <property type="entry name" value="P-loop containing nucleotide triphosphate hydrolases"/>
    <property type="match status" value="1"/>
</dbReference>
<reference evidence="4" key="1">
    <citation type="submission" date="2023-11" db="EMBL/GenBank/DDBJ databases">
        <authorList>
            <person name="De Vega J J."/>
            <person name="De Vega J J."/>
        </authorList>
    </citation>
    <scope>NUCLEOTIDE SEQUENCE</scope>
</reference>
<evidence type="ECO:0000259" key="3">
    <source>
        <dbReference type="Pfam" id="PF14214"/>
    </source>
</evidence>
<keyword evidence="1" id="KW-0547">Nucleotide-binding</keyword>
<comment type="similarity">
    <text evidence="1">Belongs to the helicase family.</text>
</comment>
<dbReference type="Pfam" id="PF05970">
    <property type="entry name" value="PIF1"/>
    <property type="match status" value="1"/>
</dbReference>
<comment type="catalytic activity">
    <reaction evidence="1">
        <text>ATP + H2O = ADP + phosphate + H(+)</text>
        <dbReference type="Rhea" id="RHEA:13065"/>
        <dbReference type="ChEBI" id="CHEBI:15377"/>
        <dbReference type="ChEBI" id="CHEBI:15378"/>
        <dbReference type="ChEBI" id="CHEBI:30616"/>
        <dbReference type="ChEBI" id="CHEBI:43474"/>
        <dbReference type="ChEBI" id="CHEBI:456216"/>
        <dbReference type="EC" id="5.6.2.3"/>
    </reaction>
</comment>
<dbReference type="InterPro" id="IPR025476">
    <property type="entry name" value="Helitron_helicase-like"/>
</dbReference>
<dbReference type="InterPro" id="IPR051055">
    <property type="entry name" value="PIF1_helicase"/>
</dbReference>
<proteinExistence type="inferred from homology"/>
<dbReference type="PANTHER" id="PTHR47642:SF6">
    <property type="entry name" value="ATP-DEPENDENT DNA HELICASE"/>
    <property type="match status" value="1"/>
</dbReference>
<keyword evidence="1" id="KW-0234">DNA repair</keyword>
<keyword evidence="1" id="KW-0378">Hydrolase</keyword>
<dbReference type="GO" id="GO:0000723">
    <property type="term" value="P:telomere maintenance"/>
    <property type="evidence" value="ECO:0007669"/>
    <property type="project" value="InterPro"/>
</dbReference>
<dbReference type="GO" id="GO:0006281">
    <property type="term" value="P:DNA repair"/>
    <property type="evidence" value="ECO:0007669"/>
    <property type="project" value="UniProtKB-KW"/>
</dbReference>
<feature type="domain" description="Helitron helicase-like" evidence="3">
    <location>
        <begin position="8"/>
        <end position="189"/>
    </location>
</feature>
<dbReference type="InterPro" id="IPR027417">
    <property type="entry name" value="P-loop_NTPase"/>
</dbReference>
<dbReference type="EMBL" id="CAVNYO010000466">
    <property type="protein sequence ID" value="CAK5283390.1"/>
    <property type="molecule type" value="Genomic_DNA"/>
</dbReference>
<accession>A0AAD2Q779</accession>
<dbReference type="InterPro" id="IPR010285">
    <property type="entry name" value="DNA_helicase_pif1-like_DEAD"/>
</dbReference>
<comment type="cofactor">
    <cofactor evidence="1">
        <name>Mg(2+)</name>
        <dbReference type="ChEBI" id="CHEBI:18420"/>
    </cofactor>
</comment>
<dbReference type="EC" id="5.6.2.3" evidence="1"/>
<protein>
    <recommendedName>
        <fullName evidence="1">ATP-dependent DNA helicase</fullName>
        <ecNumber evidence="1">5.6.2.3</ecNumber>
    </recommendedName>
</protein>
<keyword evidence="1" id="KW-0347">Helicase</keyword>
<feature type="domain" description="DNA helicase Pif1-like DEAD-box helicase" evidence="2">
    <location>
        <begin position="727"/>
        <end position="839"/>
    </location>
</feature>
<gene>
    <name evidence="4" type="ORF">MYCIT1_LOCUS35882</name>
</gene>
<dbReference type="Pfam" id="PF14214">
    <property type="entry name" value="Helitron_like_N"/>
    <property type="match status" value="1"/>
</dbReference>
<dbReference type="AlphaFoldDB" id="A0AAD2Q779"/>